<dbReference type="RefSeq" id="WP_011012906.1">
    <property type="nucleotide sequence ID" value="NC_003413.1"/>
</dbReference>
<dbReference type="PANTHER" id="PTHR13420">
    <property type="entry name" value="UPF0235 PROTEIN C15ORF40"/>
    <property type="match status" value="1"/>
</dbReference>
<dbReference type="GO" id="GO:0005737">
    <property type="term" value="C:cytoplasm"/>
    <property type="evidence" value="ECO:0007669"/>
    <property type="project" value="TreeGrafter"/>
</dbReference>
<comment type="similarity">
    <text evidence="1 2">Belongs to the UPF0235 family.</text>
</comment>
<dbReference type="SMR" id="A0A5C0XR94"/>
<protein>
    <recommendedName>
        <fullName evidence="2">UPF0235 protein PFDSM3638_08875</fullName>
    </recommendedName>
</protein>
<evidence type="ECO:0000256" key="1">
    <source>
        <dbReference type="ARBA" id="ARBA00010364"/>
    </source>
</evidence>
<dbReference type="SMART" id="SM01152">
    <property type="entry name" value="DUF167"/>
    <property type="match status" value="1"/>
</dbReference>
<dbReference type="InterPro" id="IPR003746">
    <property type="entry name" value="DUF167"/>
</dbReference>
<proteinExistence type="inferred from homology"/>
<dbReference type="AlphaFoldDB" id="A0A5C0XR94"/>
<dbReference type="PANTHER" id="PTHR13420:SF7">
    <property type="entry name" value="UPF0235 PROTEIN C15ORF40"/>
    <property type="match status" value="1"/>
</dbReference>
<dbReference type="InterPro" id="IPR036591">
    <property type="entry name" value="YggU-like_sf"/>
</dbReference>
<gene>
    <name evidence="3" type="ORF">PFDSM3638_08875</name>
</gene>
<dbReference type="Proteomes" id="UP000324354">
    <property type="component" value="Chromosome"/>
</dbReference>
<dbReference type="NCBIfam" id="TIGR00251">
    <property type="entry name" value="DUF167 family protein"/>
    <property type="match status" value="1"/>
</dbReference>
<sequence length="92" mass="10130">MLRETSEGVILSVIVAPNARETKIVGIDGTRGRVKVNVAAPPVKGKANKELMKFFKKLFGAEVVIVRGETSREKDLLIKGITKKEVIEKLEL</sequence>
<name>A0A5C0XR94_PYRFU</name>
<dbReference type="Pfam" id="PF02594">
    <property type="entry name" value="DUF167"/>
    <property type="match status" value="1"/>
</dbReference>
<dbReference type="SUPFAM" id="SSF69786">
    <property type="entry name" value="YggU-like"/>
    <property type="match status" value="1"/>
</dbReference>
<dbReference type="KEGG" id="pfu:PF1765"/>
<dbReference type="Gene3D" id="3.30.1200.10">
    <property type="entry name" value="YggU-like"/>
    <property type="match status" value="1"/>
</dbReference>
<organism evidence="3 4">
    <name type="scientific">Pyrococcus furiosus (strain ATCC 43587 / DSM 3638 / JCM 8422 / Vc1)</name>
    <dbReference type="NCBI Taxonomy" id="186497"/>
    <lineage>
        <taxon>Archaea</taxon>
        <taxon>Methanobacteriati</taxon>
        <taxon>Methanobacteriota</taxon>
        <taxon>Thermococci</taxon>
        <taxon>Thermococcales</taxon>
        <taxon>Thermococcaceae</taxon>
        <taxon>Pyrococcus</taxon>
    </lineage>
</organism>
<evidence type="ECO:0000313" key="4">
    <source>
        <dbReference type="Proteomes" id="UP000324354"/>
    </source>
</evidence>
<evidence type="ECO:0000256" key="2">
    <source>
        <dbReference type="HAMAP-Rule" id="MF_00634"/>
    </source>
</evidence>
<dbReference type="OrthoDB" id="53248at2157"/>
<dbReference type="EMBL" id="CP023154">
    <property type="protein sequence ID" value="QEK79367.1"/>
    <property type="molecule type" value="Genomic_DNA"/>
</dbReference>
<accession>A0A5C0XR94</accession>
<reference evidence="3 4" key="1">
    <citation type="submission" date="2017-08" db="EMBL/GenBank/DDBJ databases">
        <title>Resequencing and Reannotation of the genome of Pyrococcus furiosus type strain DSM3638.</title>
        <authorList>
            <person name="Reichelt R.M."/>
            <person name="Bunk B."/>
        </authorList>
    </citation>
    <scope>NUCLEOTIDE SEQUENCE [LARGE SCALE GENOMIC DNA]</scope>
    <source>
        <strain evidence="3 4">DSM 3638</strain>
    </source>
</reference>
<dbReference type="GeneID" id="13300518"/>
<dbReference type="HAMAP" id="MF_00634">
    <property type="entry name" value="UPF0235"/>
    <property type="match status" value="1"/>
</dbReference>
<evidence type="ECO:0000313" key="3">
    <source>
        <dbReference type="EMBL" id="QEK79367.1"/>
    </source>
</evidence>
<dbReference type="GeneID" id="41713583"/>